<evidence type="ECO:0000313" key="6">
    <source>
        <dbReference type="EMBL" id="QTX31490.1"/>
    </source>
</evidence>
<dbReference type="NCBIfam" id="NF003676">
    <property type="entry name" value="PRK05303.1"/>
    <property type="match status" value="1"/>
</dbReference>
<comment type="subunit">
    <text evidence="5">The basal body constitutes a major portion of the flagellar organelle and consists of four rings (L,P,S, and M) mounted on a central rod.</text>
</comment>
<accession>A0A9Q7AG50</accession>
<dbReference type="GO" id="GO:0071973">
    <property type="term" value="P:bacterial-type flagellum-dependent cell motility"/>
    <property type="evidence" value="ECO:0007669"/>
    <property type="project" value="InterPro"/>
</dbReference>
<feature type="chain" id="PRO_5040552679" description="Flagellar P-ring protein" evidence="5">
    <location>
        <begin position="26"/>
        <end position="368"/>
    </location>
</feature>
<dbReference type="PANTHER" id="PTHR30381:SF0">
    <property type="entry name" value="FLAGELLAR P-RING PROTEIN"/>
    <property type="match status" value="1"/>
</dbReference>
<dbReference type="GO" id="GO:0005198">
    <property type="term" value="F:structural molecule activity"/>
    <property type="evidence" value="ECO:0007669"/>
    <property type="project" value="InterPro"/>
</dbReference>
<dbReference type="KEGG" id="aram:KAR29_08930"/>
<comment type="similarity">
    <text evidence="5">Belongs to the FlgI family.</text>
</comment>
<keyword evidence="6" id="KW-0966">Cell projection</keyword>
<dbReference type="InterPro" id="IPR001782">
    <property type="entry name" value="Flag_FlgI"/>
</dbReference>
<evidence type="ECO:0000313" key="7">
    <source>
        <dbReference type="Proteomes" id="UP000671879"/>
    </source>
</evidence>
<dbReference type="AlphaFoldDB" id="A0A9Q7AG50"/>
<feature type="signal peptide" evidence="5">
    <location>
        <begin position="1"/>
        <end position="25"/>
    </location>
</feature>
<organism evidence="6 7">
    <name type="scientific">Aminithiophilus ramosus</name>
    <dbReference type="NCBI Taxonomy" id="3029084"/>
    <lineage>
        <taxon>Bacteria</taxon>
        <taxon>Thermotogati</taxon>
        <taxon>Synergistota</taxon>
        <taxon>Synergistia</taxon>
        <taxon>Synergistales</taxon>
        <taxon>Aminithiophilaceae</taxon>
        <taxon>Aminithiophilus</taxon>
    </lineage>
</organism>
<dbReference type="GO" id="GO:0009428">
    <property type="term" value="C:bacterial-type flagellum basal body, distal rod, P ring"/>
    <property type="evidence" value="ECO:0007669"/>
    <property type="project" value="InterPro"/>
</dbReference>
<evidence type="ECO:0000256" key="5">
    <source>
        <dbReference type="HAMAP-Rule" id="MF_00416"/>
    </source>
</evidence>
<protein>
    <recommendedName>
        <fullName evidence="5">Flagellar P-ring protein</fullName>
    </recommendedName>
    <alternativeName>
        <fullName evidence="5">Basal body P-ring protein</fullName>
    </alternativeName>
</protein>
<name>A0A9Q7AG50_9BACT</name>
<dbReference type="PRINTS" id="PR01010">
    <property type="entry name" value="FLGPRINGFLGI"/>
</dbReference>
<evidence type="ECO:0000256" key="3">
    <source>
        <dbReference type="ARBA" id="ARBA00022729"/>
    </source>
</evidence>
<dbReference type="Proteomes" id="UP000671879">
    <property type="component" value="Chromosome"/>
</dbReference>
<keyword evidence="6" id="KW-0282">Flagellum</keyword>
<keyword evidence="7" id="KW-1185">Reference proteome</keyword>
<dbReference type="Pfam" id="PF02119">
    <property type="entry name" value="FlgI"/>
    <property type="match status" value="1"/>
</dbReference>
<reference evidence="7" key="1">
    <citation type="submission" date="2021-04" db="EMBL/GenBank/DDBJ databases">
        <title>A novel Synergistetes isolate from a pyrite-forming mixed culture.</title>
        <authorList>
            <person name="Bunk B."/>
            <person name="Sproer C."/>
            <person name="Spring S."/>
            <person name="Pester M."/>
        </authorList>
    </citation>
    <scope>NUCLEOTIDE SEQUENCE [LARGE SCALE GENOMIC DNA]</scope>
    <source>
        <strain evidence="7">J.5.4.2-T.3.5.2</strain>
    </source>
</reference>
<proteinExistence type="inferred from homology"/>
<evidence type="ECO:0000256" key="2">
    <source>
        <dbReference type="ARBA" id="ARBA00004117"/>
    </source>
</evidence>
<dbReference type="RefSeq" id="WP_274372655.1">
    <property type="nucleotide sequence ID" value="NZ_CP072943.1"/>
</dbReference>
<keyword evidence="4 5" id="KW-0975">Bacterial flagellum</keyword>
<keyword evidence="3 5" id="KW-0732">Signal</keyword>
<evidence type="ECO:0000256" key="1">
    <source>
        <dbReference type="ARBA" id="ARBA00002591"/>
    </source>
</evidence>
<evidence type="ECO:0000256" key="4">
    <source>
        <dbReference type="ARBA" id="ARBA00023143"/>
    </source>
</evidence>
<sequence precursor="true">MKNIGKTLLSLLILLAVASALPSAAAQVRLKDLATVGGARSNQLVGMGLVVGLQGTGDRGDLVLRMMKNMVDQFGISIDAGDLKSRNSAVVSVTADLPPFARPGQALDARVSAMGDAKSLEGGVLLQTPLKAANGAVYAAVQGPVLVGGFSAGGQAASVSKNITTTGRIAGGVLVEREVASSFTGPGGTLSLLLNQPDFTTARRMAEAINAQFGAVARPEDAGRVEVAIPPAYAATPSAFIAELEALPVRPDATARVVVNERTGTVVMGGNVRIDTVAVAHGNLTVQVVEQPQVSQPQPFGQGQTAVVPRTAVSAQEGGGQLITVPEAGTVDELVAALNGVGASPRDMIAILQAIDRAGALHGELVVM</sequence>
<dbReference type="PANTHER" id="PTHR30381">
    <property type="entry name" value="FLAGELLAR P-RING PERIPLASMIC PROTEIN FLGI"/>
    <property type="match status" value="1"/>
</dbReference>
<dbReference type="HAMAP" id="MF_00416">
    <property type="entry name" value="FlgI"/>
    <property type="match status" value="1"/>
</dbReference>
<dbReference type="EMBL" id="CP072943">
    <property type="protein sequence ID" value="QTX31490.1"/>
    <property type="molecule type" value="Genomic_DNA"/>
</dbReference>
<dbReference type="GO" id="GO:0030288">
    <property type="term" value="C:outer membrane-bounded periplasmic space"/>
    <property type="evidence" value="ECO:0007669"/>
    <property type="project" value="InterPro"/>
</dbReference>
<keyword evidence="6" id="KW-0969">Cilium</keyword>
<comment type="subcellular location">
    <subcellularLocation>
        <location evidence="2 5">Bacterial flagellum basal body</location>
    </subcellularLocation>
</comment>
<comment type="function">
    <text evidence="1 5">Assembles around the rod to form the L-ring and probably protects the motor/basal body from shearing forces during rotation.</text>
</comment>
<gene>
    <name evidence="5" type="primary">flgI</name>
    <name evidence="6" type="ORF">KAR29_08930</name>
</gene>